<accession>A0A931F7P3</accession>
<organism evidence="2 3">
    <name type="scientific">Nonomuraea cypriaca</name>
    <dbReference type="NCBI Taxonomy" id="1187855"/>
    <lineage>
        <taxon>Bacteria</taxon>
        <taxon>Bacillati</taxon>
        <taxon>Actinomycetota</taxon>
        <taxon>Actinomycetes</taxon>
        <taxon>Streptosporangiales</taxon>
        <taxon>Streptosporangiaceae</taxon>
        <taxon>Nonomuraea</taxon>
    </lineage>
</organism>
<evidence type="ECO:0000313" key="3">
    <source>
        <dbReference type="Proteomes" id="UP000605361"/>
    </source>
</evidence>
<keyword evidence="1" id="KW-0812">Transmembrane</keyword>
<name>A0A931F7P3_9ACTN</name>
<keyword evidence="1" id="KW-0472">Membrane</keyword>
<dbReference type="EMBL" id="JADOGI010000410">
    <property type="protein sequence ID" value="MBF8194406.1"/>
    <property type="molecule type" value="Genomic_DNA"/>
</dbReference>
<gene>
    <name evidence="2" type="ORF">ITP53_53875</name>
</gene>
<sequence length="145" mass="15254">MRIANVAIGWTGLYVASKVMYALDERLGVTGGPRVSPDSYLAYGPGEVAWAQWANAGSGVLVMGIVLAGLFRFTGRWPYLVVLAAHWARTAVAAVGGVGMLGGALITDRGGAVFGGYCLVWAVLLLFATRALRQRHTTMVSIPAS</sequence>
<protein>
    <submittedName>
        <fullName evidence="2">Uncharacterized protein</fullName>
    </submittedName>
</protein>
<feature type="transmembrane region" description="Helical" evidence="1">
    <location>
        <begin position="50"/>
        <end position="73"/>
    </location>
</feature>
<evidence type="ECO:0000313" key="2">
    <source>
        <dbReference type="EMBL" id="MBF8194406.1"/>
    </source>
</evidence>
<dbReference type="Proteomes" id="UP000605361">
    <property type="component" value="Unassembled WGS sequence"/>
</dbReference>
<proteinExistence type="predicted"/>
<feature type="transmembrane region" description="Helical" evidence="1">
    <location>
        <begin position="80"/>
        <end position="106"/>
    </location>
</feature>
<keyword evidence="3" id="KW-1185">Reference proteome</keyword>
<reference evidence="2" key="1">
    <citation type="submission" date="2020-11" db="EMBL/GenBank/DDBJ databases">
        <title>Whole-genome analyses of Nonomuraea sp. K274.</title>
        <authorList>
            <person name="Veyisoglu A."/>
        </authorList>
    </citation>
    <scope>NUCLEOTIDE SEQUENCE</scope>
    <source>
        <strain evidence="2">K274</strain>
    </source>
</reference>
<dbReference type="AlphaFoldDB" id="A0A931F7P3"/>
<evidence type="ECO:0000256" key="1">
    <source>
        <dbReference type="SAM" id="Phobius"/>
    </source>
</evidence>
<keyword evidence="1" id="KW-1133">Transmembrane helix</keyword>
<comment type="caution">
    <text evidence="2">The sequence shown here is derived from an EMBL/GenBank/DDBJ whole genome shotgun (WGS) entry which is preliminary data.</text>
</comment>
<dbReference type="RefSeq" id="WP_195903226.1">
    <property type="nucleotide sequence ID" value="NZ_JADOGI010000410.1"/>
</dbReference>
<feature type="transmembrane region" description="Helical" evidence="1">
    <location>
        <begin position="112"/>
        <end position="132"/>
    </location>
</feature>